<dbReference type="OrthoDB" id="27832at2759"/>
<evidence type="ECO:0000256" key="5">
    <source>
        <dbReference type="ARBA" id="ARBA00022884"/>
    </source>
</evidence>
<keyword evidence="3" id="KW-0597">Phosphoprotein</keyword>
<dbReference type="Pfam" id="PF02854">
    <property type="entry name" value="MIF4G"/>
    <property type="match status" value="3"/>
</dbReference>
<evidence type="ECO:0000256" key="11">
    <source>
        <dbReference type="SAM" id="Coils"/>
    </source>
</evidence>
<dbReference type="GO" id="GO:0000184">
    <property type="term" value="P:nuclear-transcribed mRNA catabolic process, nonsense-mediated decay"/>
    <property type="evidence" value="ECO:0007669"/>
    <property type="project" value="UniProtKB-KW"/>
</dbReference>
<dbReference type="Pfam" id="PF04050">
    <property type="entry name" value="Upf2"/>
    <property type="match status" value="1"/>
</dbReference>
<evidence type="ECO:0000256" key="6">
    <source>
        <dbReference type="ARBA" id="ARBA00023054"/>
    </source>
</evidence>
<dbReference type="PANTHER" id="PTHR12839">
    <property type="entry name" value="NONSENSE-MEDIATED MRNA DECAY PROTEIN 2 UP-FRAMESHIFT SUPPRESSOR 2"/>
    <property type="match status" value="1"/>
</dbReference>
<dbReference type="Gene3D" id="4.10.80.160">
    <property type="match status" value="1"/>
</dbReference>
<evidence type="ECO:0000313" key="15">
    <source>
        <dbReference type="Proteomes" id="UP001152799"/>
    </source>
</evidence>
<feature type="region of interest" description="Disordered" evidence="12">
    <location>
        <begin position="377"/>
        <end position="421"/>
    </location>
</feature>
<feature type="domain" description="MIF4G" evidence="13">
    <location>
        <begin position="60"/>
        <end position="258"/>
    </location>
</feature>
<accession>A0A9N9MTN0</accession>
<evidence type="ECO:0000256" key="3">
    <source>
        <dbReference type="ARBA" id="ARBA00022553"/>
    </source>
</evidence>
<dbReference type="PANTHER" id="PTHR12839:SF7">
    <property type="entry name" value="REGULATOR OF NONSENSE TRANSCRIPTS 2"/>
    <property type="match status" value="1"/>
</dbReference>
<keyword evidence="5" id="KW-0694">RNA-binding</keyword>
<keyword evidence="4" id="KW-0677">Repeat</keyword>
<organism evidence="14 15">
    <name type="scientific">Ceutorhynchus assimilis</name>
    <name type="common">cabbage seed weevil</name>
    <dbReference type="NCBI Taxonomy" id="467358"/>
    <lineage>
        <taxon>Eukaryota</taxon>
        <taxon>Metazoa</taxon>
        <taxon>Ecdysozoa</taxon>
        <taxon>Arthropoda</taxon>
        <taxon>Hexapoda</taxon>
        <taxon>Insecta</taxon>
        <taxon>Pterygota</taxon>
        <taxon>Neoptera</taxon>
        <taxon>Endopterygota</taxon>
        <taxon>Coleoptera</taxon>
        <taxon>Polyphaga</taxon>
        <taxon>Cucujiformia</taxon>
        <taxon>Curculionidae</taxon>
        <taxon>Ceutorhynchinae</taxon>
        <taxon>Ceutorhynchus</taxon>
    </lineage>
</organism>
<evidence type="ECO:0000256" key="8">
    <source>
        <dbReference type="ARBA" id="ARBA00059351"/>
    </source>
</evidence>
<keyword evidence="7" id="KW-0866">Nonsense-mediated mRNA decay</keyword>
<keyword evidence="15" id="KW-1185">Reference proteome</keyword>
<feature type="domain" description="MIF4G" evidence="13">
    <location>
        <begin position="634"/>
        <end position="844"/>
    </location>
</feature>
<sequence>MSLENPEVLASNETEIQELKTYIQEVEERLKFKQDLRTRNQNAAQTRPSDSHFSKLDSSLKKNTAFVKKIKNFSAALIDTYLKDMVGLNLSKYVSEVAAAIVDTKLKMTDVSAAIKLCSTLHQTYVDFSQHLFENWQKALAIKATEKVQNPSKLRVDLRFYAELLQSSIFSNKNAFTLLGSVLTTLINMDKEEHVNVSIILSFCKHCGDDYAGLLPRKIRILSAEYDIPVPKSSFLAPEKQQNVRGLLKDYYLSLSKHLVKDHHELQNLEKQNLKILQTKGELSQERKEKLETLQNFYEKLLTNTQNYAEILDEDMPILKVQVLPKAEENMIVTGSGADFDENSSLENIWCDVETQKFYCDLPELTAFLPTSYLKTQPQPPAETVTEEVLDSELSTEDTEEDSKSEEVPVLEEEVEDQTSTNASNKIVLEAFLTNLPNCVNREMIDNAAIDFLVTLNIKHNRRKLVRSLFSVNRTRLDLLPFYARFVAILQPALPEVGNELCQMLRLDFKYHVKKKDQINIESKVKVVRFIGELVKFNLYSKIEALYCLKVLLHDFSHHHIEMACNLLEVCGRFLYCNADSHQRTKVYLEQMMRKKTVMTLDSRYVTQIENAYYYVNPPELVTVAQKERPIMHQFIRKLLYQDLQKNNTDKIMRLMRKLDWTNKDISIYATKCLTGAHNMKYFNIRCLASLLSGLVGYQEEIGTKVVDGVLEDIRLGMEVNLPKFNQRRVAQIKYLGELYNYRMVESADVFKVLYSLISFGVSMDPNESSVLDPPNHLFRIRLACVLLETCGTYFSSGSSKKKLDYYLVFLQMYYWHKKETWKEAFPPFLEHIFKETLSILRPKLKLCQNYEEAKLEVNNIRTSLGIESLISQKKDISEGLDTIAETDTEDCADEEPSEGATGLVTDDTATEDETADPQSDFDNEVETSEAEAEQVSESLAIPQGPKKVDCPEDEEFLSALDKMVSDNIQERMREPVKSGNVDISVPVVVKNNVKKSYDQLQETPEENGKQRIGFVLMIRKGNKQQYRPFEADADSELAQNLKDQEQAHREEKERVKRLTLNITERFEEEDYQESISQQRVATQNLNRERKKYQHPKGAPDADLIFGPKKVR</sequence>
<proteinExistence type="predicted"/>
<evidence type="ECO:0000256" key="12">
    <source>
        <dbReference type="SAM" id="MobiDB-lite"/>
    </source>
</evidence>
<evidence type="ECO:0000256" key="7">
    <source>
        <dbReference type="ARBA" id="ARBA00023161"/>
    </source>
</evidence>
<dbReference type="FunFam" id="1.25.40.180:FF:000023">
    <property type="entry name" value="regulator of nonsense transcripts 2 isoform X1"/>
    <property type="match status" value="1"/>
</dbReference>
<keyword evidence="6 11" id="KW-0175">Coiled coil</keyword>
<dbReference type="FunFam" id="1.25.40.180:FF:000015">
    <property type="entry name" value="regulator of nonsense transcripts 2 isoform X1"/>
    <property type="match status" value="1"/>
</dbReference>
<dbReference type="Proteomes" id="UP001152799">
    <property type="component" value="Chromosome 6"/>
</dbReference>
<dbReference type="AlphaFoldDB" id="A0A9N9MTN0"/>
<feature type="compositionally biased region" description="Acidic residues" evidence="12">
    <location>
        <begin position="888"/>
        <end position="898"/>
    </location>
</feature>
<name>A0A9N9MTN0_9CUCU</name>
<dbReference type="SUPFAM" id="SSF48371">
    <property type="entry name" value="ARM repeat"/>
    <property type="match status" value="3"/>
</dbReference>
<keyword evidence="2" id="KW-0963">Cytoplasm</keyword>
<dbReference type="Gene3D" id="6.10.250.770">
    <property type="match status" value="1"/>
</dbReference>
<dbReference type="SMART" id="SM00543">
    <property type="entry name" value="MIF4G"/>
    <property type="match status" value="3"/>
</dbReference>
<dbReference type="EMBL" id="OU892282">
    <property type="protein sequence ID" value="CAG9770385.1"/>
    <property type="molecule type" value="Genomic_DNA"/>
</dbReference>
<dbReference type="GO" id="GO:0005829">
    <property type="term" value="C:cytosol"/>
    <property type="evidence" value="ECO:0007669"/>
    <property type="project" value="UniProtKB-ARBA"/>
</dbReference>
<feature type="domain" description="MIF4G" evidence="13">
    <location>
        <begin position="430"/>
        <end position="619"/>
    </location>
</feature>
<dbReference type="FunFam" id="1.25.40.180:FF:000014">
    <property type="entry name" value="Putative regulator of nonsense transcripts 2"/>
    <property type="match status" value="1"/>
</dbReference>
<dbReference type="GO" id="GO:0048471">
    <property type="term" value="C:perinuclear region of cytoplasm"/>
    <property type="evidence" value="ECO:0007669"/>
    <property type="project" value="UniProtKB-SubCell"/>
</dbReference>
<feature type="compositionally biased region" description="Acidic residues" evidence="12">
    <location>
        <begin position="909"/>
        <end position="935"/>
    </location>
</feature>
<dbReference type="InterPro" id="IPR007193">
    <property type="entry name" value="Upf2/Nmd2_C"/>
</dbReference>
<comment type="subcellular location">
    <subcellularLocation>
        <location evidence="1">Cytoplasm</location>
        <location evidence="1">Perinuclear region</location>
    </subcellularLocation>
</comment>
<evidence type="ECO:0000313" key="14">
    <source>
        <dbReference type="EMBL" id="CAG9770385.1"/>
    </source>
</evidence>
<evidence type="ECO:0000259" key="13">
    <source>
        <dbReference type="SMART" id="SM00543"/>
    </source>
</evidence>
<protein>
    <recommendedName>
        <fullName evidence="9">Regulator of nonsense transcripts 2</fullName>
    </recommendedName>
    <alternativeName>
        <fullName evidence="10">Up-frameshift suppressor 2 homolog</fullName>
    </alternativeName>
</protein>
<comment type="function">
    <text evidence="8">Involved in nonsense-mediated decay (NMD) of mRNAs containing premature stop codons by associating with the nuclear exon junction complex (EJC). Recruited by UPF3B associated with the EJC core at the cytoplasmic side of the nuclear envelope and the subsequent formation of an UPF1-UPF2-UPF3 surveillance complex (including UPF1 bound to release factors at the stalled ribosome) is believed to activate NMD. In cooperation with UPF3B stimulates both ATPase and RNA helicase activities of UPF1. Binds spliced mRNA.</text>
</comment>
<dbReference type="InterPro" id="IPR039762">
    <property type="entry name" value="Nmd2/UPF2"/>
</dbReference>
<dbReference type="InterPro" id="IPR016024">
    <property type="entry name" value="ARM-type_fold"/>
</dbReference>
<evidence type="ECO:0000256" key="2">
    <source>
        <dbReference type="ARBA" id="ARBA00022490"/>
    </source>
</evidence>
<reference evidence="14" key="1">
    <citation type="submission" date="2022-01" db="EMBL/GenBank/DDBJ databases">
        <authorList>
            <person name="King R."/>
        </authorList>
    </citation>
    <scope>NUCLEOTIDE SEQUENCE</scope>
</reference>
<dbReference type="InterPro" id="IPR003890">
    <property type="entry name" value="MIF4G-like_typ-3"/>
</dbReference>
<evidence type="ECO:0000256" key="10">
    <source>
        <dbReference type="ARBA" id="ARBA00080859"/>
    </source>
</evidence>
<feature type="region of interest" description="Disordered" evidence="12">
    <location>
        <begin position="1089"/>
        <end position="1112"/>
    </location>
</feature>
<evidence type="ECO:0000256" key="1">
    <source>
        <dbReference type="ARBA" id="ARBA00004556"/>
    </source>
</evidence>
<feature type="coiled-coil region" evidence="11">
    <location>
        <begin position="9"/>
        <end position="36"/>
    </location>
</feature>
<dbReference type="GO" id="GO:0003723">
    <property type="term" value="F:RNA binding"/>
    <property type="evidence" value="ECO:0007669"/>
    <property type="project" value="UniProtKB-KW"/>
</dbReference>
<evidence type="ECO:0000256" key="9">
    <source>
        <dbReference type="ARBA" id="ARBA00068726"/>
    </source>
</evidence>
<feature type="region of interest" description="Disordered" evidence="12">
    <location>
        <begin position="888"/>
        <end position="949"/>
    </location>
</feature>
<evidence type="ECO:0000256" key="4">
    <source>
        <dbReference type="ARBA" id="ARBA00022737"/>
    </source>
</evidence>
<dbReference type="Gene3D" id="1.25.40.180">
    <property type="match status" value="3"/>
</dbReference>
<gene>
    <name evidence="14" type="ORF">CEUTPL_LOCUS10839</name>
</gene>
<feature type="compositionally biased region" description="Acidic residues" evidence="12">
    <location>
        <begin position="385"/>
        <end position="417"/>
    </location>
</feature>
<dbReference type="GO" id="GO:0035145">
    <property type="term" value="C:exon-exon junction complex"/>
    <property type="evidence" value="ECO:0007669"/>
    <property type="project" value="TreeGrafter"/>
</dbReference>